<reference evidence="19" key="1">
    <citation type="journal article" date="2018" name="Mol. Phylogenet. Evol.">
        <title>Mitochondrial phylogenomics of the Hymenoptera.</title>
        <authorList>
            <person name="Tang P."/>
            <person name="Zhu J.C."/>
            <person name="Zheng B.Y."/>
            <person name="Wei S.J."/>
            <person name="Sharkey M."/>
            <person name="Chen X.X."/>
            <person name="Vogler A.P."/>
        </authorList>
    </citation>
    <scope>NUCLEOTIDE SEQUENCE</scope>
</reference>
<feature type="transmembrane region" description="Helical" evidence="17">
    <location>
        <begin position="311"/>
        <end position="332"/>
    </location>
</feature>
<feature type="transmembrane region" description="Helical" evidence="17">
    <location>
        <begin position="254"/>
        <end position="275"/>
    </location>
</feature>
<evidence type="ECO:0000256" key="6">
    <source>
        <dbReference type="ARBA" id="ARBA00022448"/>
    </source>
</evidence>
<evidence type="ECO:0000256" key="17">
    <source>
        <dbReference type="RuleBase" id="RU003297"/>
    </source>
</evidence>
<feature type="transmembrane region" description="Helical" evidence="17">
    <location>
        <begin position="390"/>
        <end position="409"/>
    </location>
</feature>
<keyword evidence="7 17" id="KW-0679">Respiratory chain</keyword>
<keyword evidence="13 17" id="KW-0830">Ubiquinone</keyword>
<gene>
    <name evidence="19" type="primary">nad4</name>
</gene>
<feature type="transmembrane region" description="Helical" evidence="17">
    <location>
        <begin position="151"/>
        <end position="171"/>
    </location>
</feature>
<dbReference type="PANTHER" id="PTHR43507:SF20">
    <property type="entry name" value="NADH-UBIQUINONE OXIDOREDUCTASE CHAIN 4"/>
    <property type="match status" value="1"/>
</dbReference>
<keyword evidence="10 17" id="KW-0249">Electron transport</keyword>
<dbReference type="GO" id="GO:0003954">
    <property type="term" value="F:NADH dehydrogenase activity"/>
    <property type="evidence" value="ECO:0007669"/>
    <property type="project" value="TreeGrafter"/>
</dbReference>
<dbReference type="GO" id="GO:0015990">
    <property type="term" value="P:electron transport coupled proton transport"/>
    <property type="evidence" value="ECO:0007669"/>
    <property type="project" value="TreeGrafter"/>
</dbReference>
<evidence type="ECO:0000256" key="9">
    <source>
        <dbReference type="ARBA" id="ARBA00022967"/>
    </source>
</evidence>
<dbReference type="EC" id="7.1.1.2" evidence="4 17"/>
<dbReference type="Pfam" id="PF00361">
    <property type="entry name" value="Proton_antipo_M"/>
    <property type="match status" value="1"/>
</dbReference>
<comment type="function">
    <text evidence="1">Core subunit of the mitochondrial membrane respiratory chain NADH dehydrogenase (Complex I) that is believed to belong to the minimal assembly required for catalysis. Complex I functions in the transfer of electrons from NADH to the respiratory chain. The immediate electron acceptor for the enzyme is believed to be ubiquinone.</text>
</comment>
<protein>
    <recommendedName>
        <fullName evidence="5 17">NADH-ubiquinone oxidoreductase chain 4</fullName>
        <ecNumber evidence="4 17">7.1.1.2</ecNumber>
    </recommendedName>
</protein>
<evidence type="ECO:0000256" key="10">
    <source>
        <dbReference type="ARBA" id="ARBA00022982"/>
    </source>
</evidence>
<dbReference type="EMBL" id="MG923492">
    <property type="protein sequence ID" value="AZL93200.1"/>
    <property type="molecule type" value="Genomic_DNA"/>
</dbReference>
<dbReference type="GO" id="GO:0048039">
    <property type="term" value="F:ubiquinone binding"/>
    <property type="evidence" value="ECO:0007669"/>
    <property type="project" value="TreeGrafter"/>
</dbReference>
<evidence type="ECO:0000256" key="15">
    <source>
        <dbReference type="ARBA" id="ARBA00023136"/>
    </source>
</evidence>
<evidence type="ECO:0000256" key="4">
    <source>
        <dbReference type="ARBA" id="ARBA00012944"/>
    </source>
</evidence>
<keyword evidence="15 17" id="KW-0472">Membrane</keyword>
<comment type="similarity">
    <text evidence="3 17">Belongs to the complex I subunit 4 family.</text>
</comment>
<feature type="transmembrane region" description="Helical" evidence="17">
    <location>
        <begin position="429"/>
        <end position="452"/>
    </location>
</feature>
<dbReference type="InterPro" id="IPR003918">
    <property type="entry name" value="NADH_UbQ_OxRdtase"/>
</dbReference>
<evidence type="ECO:0000256" key="7">
    <source>
        <dbReference type="ARBA" id="ARBA00022660"/>
    </source>
</evidence>
<comment type="subcellular location">
    <subcellularLocation>
        <location evidence="2 17">Mitochondrion membrane</location>
        <topology evidence="2 17">Multi-pass membrane protein</topology>
    </subcellularLocation>
</comment>
<keyword evidence="14 17" id="KW-0496">Mitochondrion</keyword>
<evidence type="ECO:0000256" key="2">
    <source>
        <dbReference type="ARBA" id="ARBA00004225"/>
    </source>
</evidence>
<dbReference type="GO" id="GO:0031966">
    <property type="term" value="C:mitochondrial membrane"/>
    <property type="evidence" value="ECO:0007669"/>
    <property type="project" value="UniProtKB-SubCell"/>
</dbReference>
<accession>A0A3S8V0K5</accession>
<sequence>MMKLLFFILFMMMNLLIFNLKLKFNFKLMKLAIQNSFLLLITLFFFFFFNEKKECWLMLSNQMGYDYLSWSLIFLLIWIFILMFISLKMVWLFNIDLFFWLLLLFIFIMLTFLMMNIFMFYFFFEVSLIPILIMIMGWGSMEDRISASFYMLLYTLFSSLPLLIILFYLYNKNYSLFYLLLLKNNKYYFDIFFYCFFFGGFFVKMPMYLIHLWLPKAHVEAPLIGSMILAGVLLKLGSYGLYRFMILIKMLSLCYNYIFMSVSLVGMLNVSLICLRQIDLKMLVAYSSVVHMGLLMSGMFSLTYMGFEGSLFMMIAHGLCSSGLFCLVNIIYERSMSRSLLINKGMMNIMPLMSMWWFLLCSSNFSAPISLNLVGEIFLLSSLILYNKIIIFYLVFACFFSASYSLYLFSVTQHGKFIYNLNYMSGGNLAEFMLLIFHWFPLNLLTLNLMILI</sequence>
<feature type="transmembrane region" description="Helical" evidence="17">
    <location>
        <begin position="221"/>
        <end position="242"/>
    </location>
</feature>
<evidence type="ECO:0000256" key="12">
    <source>
        <dbReference type="ARBA" id="ARBA00023027"/>
    </source>
</evidence>
<evidence type="ECO:0000259" key="18">
    <source>
        <dbReference type="Pfam" id="PF00361"/>
    </source>
</evidence>
<dbReference type="PANTHER" id="PTHR43507">
    <property type="entry name" value="NADH-UBIQUINONE OXIDOREDUCTASE CHAIN 4"/>
    <property type="match status" value="1"/>
</dbReference>
<evidence type="ECO:0000256" key="16">
    <source>
        <dbReference type="ARBA" id="ARBA00049551"/>
    </source>
</evidence>
<evidence type="ECO:0000256" key="14">
    <source>
        <dbReference type="ARBA" id="ARBA00023128"/>
    </source>
</evidence>
<feature type="transmembrane region" description="Helical" evidence="17">
    <location>
        <begin position="69"/>
        <end position="90"/>
    </location>
</feature>
<keyword evidence="12 17" id="KW-0520">NAD</keyword>
<dbReference type="AlphaFoldDB" id="A0A3S8V0K5"/>
<feature type="domain" description="NADH:quinone oxidoreductase/Mrp antiporter transmembrane" evidence="18">
    <location>
        <begin position="115"/>
        <end position="400"/>
    </location>
</feature>
<keyword evidence="6 17" id="KW-0813">Transport</keyword>
<keyword evidence="11 17" id="KW-1133">Transmembrane helix</keyword>
<evidence type="ECO:0000256" key="13">
    <source>
        <dbReference type="ARBA" id="ARBA00023075"/>
    </source>
</evidence>
<feature type="transmembrane region" description="Helical" evidence="17">
    <location>
        <begin position="191"/>
        <end position="214"/>
    </location>
</feature>
<organism evidence="19">
    <name type="scientific">Dryinus sp. ZJUH_2016011</name>
    <dbReference type="NCBI Taxonomy" id="2491175"/>
    <lineage>
        <taxon>Eukaryota</taxon>
        <taxon>Metazoa</taxon>
        <taxon>Ecdysozoa</taxon>
        <taxon>Arthropoda</taxon>
        <taxon>Hexapoda</taxon>
        <taxon>Insecta</taxon>
        <taxon>Pterygota</taxon>
        <taxon>Neoptera</taxon>
        <taxon>Endopterygota</taxon>
        <taxon>Hymenoptera</taxon>
        <taxon>Apocrita</taxon>
        <taxon>Aculeata</taxon>
        <taxon>Chrysidoidea</taxon>
        <taxon>Dryinidae</taxon>
        <taxon>Dryininae</taxon>
        <taxon>Dryinus</taxon>
    </lineage>
</organism>
<comment type="function">
    <text evidence="17">Core subunit of the mitochondrial membrane respiratory chain NADH dehydrogenase (Complex I) which catalyzes electron transfer from NADH through the respiratory chain, using ubiquinone as an electron acceptor. Essential for the catalytic activity and assembly of complex I.</text>
</comment>
<dbReference type="PRINTS" id="PR01437">
    <property type="entry name" value="NUOXDRDTASE4"/>
</dbReference>
<geneLocation type="mitochondrion" evidence="19"/>
<dbReference type="GO" id="GO:0042773">
    <property type="term" value="P:ATP synthesis coupled electron transport"/>
    <property type="evidence" value="ECO:0007669"/>
    <property type="project" value="InterPro"/>
</dbReference>
<keyword evidence="9" id="KW-1278">Translocase</keyword>
<evidence type="ECO:0000256" key="11">
    <source>
        <dbReference type="ARBA" id="ARBA00022989"/>
    </source>
</evidence>
<feature type="transmembrane region" description="Helical" evidence="17">
    <location>
        <begin position="6"/>
        <end position="24"/>
    </location>
</feature>
<proteinExistence type="inferred from homology"/>
<name>A0A3S8V0K5_9HYME</name>
<evidence type="ECO:0000256" key="8">
    <source>
        <dbReference type="ARBA" id="ARBA00022692"/>
    </source>
</evidence>
<feature type="transmembrane region" description="Helical" evidence="17">
    <location>
        <begin position="97"/>
        <end position="114"/>
    </location>
</feature>
<evidence type="ECO:0000256" key="1">
    <source>
        <dbReference type="ARBA" id="ARBA00003257"/>
    </source>
</evidence>
<evidence type="ECO:0000313" key="19">
    <source>
        <dbReference type="EMBL" id="AZL93200.1"/>
    </source>
</evidence>
<evidence type="ECO:0000256" key="5">
    <source>
        <dbReference type="ARBA" id="ARBA00021006"/>
    </source>
</evidence>
<dbReference type="GO" id="GO:0008137">
    <property type="term" value="F:NADH dehydrogenase (ubiquinone) activity"/>
    <property type="evidence" value="ECO:0007669"/>
    <property type="project" value="UniProtKB-UniRule"/>
</dbReference>
<dbReference type="InterPro" id="IPR001750">
    <property type="entry name" value="ND/Mrp_TM"/>
</dbReference>
<evidence type="ECO:0000256" key="3">
    <source>
        <dbReference type="ARBA" id="ARBA00009025"/>
    </source>
</evidence>
<feature type="transmembrane region" description="Helical" evidence="17">
    <location>
        <begin position="120"/>
        <end position="139"/>
    </location>
</feature>
<keyword evidence="8 17" id="KW-0812">Transmembrane</keyword>
<comment type="catalytic activity">
    <reaction evidence="16 17">
        <text>a ubiquinone + NADH + 5 H(+)(in) = a ubiquinol + NAD(+) + 4 H(+)(out)</text>
        <dbReference type="Rhea" id="RHEA:29091"/>
        <dbReference type="Rhea" id="RHEA-COMP:9565"/>
        <dbReference type="Rhea" id="RHEA-COMP:9566"/>
        <dbReference type="ChEBI" id="CHEBI:15378"/>
        <dbReference type="ChEBI" id="CHEBI:16389"/>
        <dbReference type="ChEBI" id="CHEBI:17976"/>
        <dbReference type="ChEBI" id="CHEBI:57540"/>
        <dbReference type="ChEBI" id="CHEBI:57945"/>
        <dbReference type="EC" id="7.1.1.2"/>
    </reaction>
</comment>
<feature type="transmembrane region" description="Helical" evidence="17">
    <location>
        <begin position="31"/>
        <end position="49"/>
    </location>
</feature>